<accession>A0A098G730</accession>
<dbReference type="HOGENOM" id="CLU_3137192_0_0_6"/>
<gene>
    <name evidence="1" type="ORF">LFA_4022</name>
</gene>
<dbReference type="KEGG" id="lfa:LFA_4022"/>
<evidence type="ECO:0000313" key="2">
    <source>
        <dbReference type="Proteomes" id="UP000032430"/>
    </source>
</evidence>
<dbReference type="AlphaFoldDB" id="A0A098G730"/>
<keyword evidence="2" id="KW-1185">Reference proteome</keyword>
<protein>
    <submittedName>
        <fullName evidence="1">Uncharacterized protein</fullName>
    </submittedName>
</protein>
<sequence>MFNFQRYSIEFLHGISPGLKGLPTPIGIKIPIGFAKANITDTVVDLPDC</sequence>
<evidence type="ECO:0000313" key="1">
    <source>
        <dbReference type="EMBL" id="CEG57784.1"/>
    </source>
</evidence>
<name>A0A098G730_9GAMM</name>
<dbReference type="STRING" id="1212491.LFA_4022"/>
<proteinExistence type="predicted"/>
<organism evidence="1 2">
    <name type="scientific">Legionella fallonii LLAP-10</name>
    <dbReference type="NCBI Taxonomy" id="1212491"/>
    <lineage>
        <taxon>Bacteria</taxon>
        <taxon>Pseudomonadati</taxon>
        <taxon>Pseudomonadota</taxon>
        <taxon>Gammaproteobacteria</taxon>
        <taxon>Legionellales</taxon>
        <taxon>Legionellaceae</taxon>
        <taxon>Legionella</taxon>
    </lineage>
</organism>
<dbReference type="Proteomes" id="UP000032430">
    <property type="component" value="Chromosome I"/>
</dbReference>
<dbReference type="EMBL" id="LN614827">
    <property type="protein sequence ID" value="CEG57784.1"/>
    <property type="molecule type" value="Genomic_DNA"/>
</dbReference>
<reference evidence="2" key="1">
    <citation type="submission" date="2014-09" db="EMBL/GenBank/DDBJ databases">
        <authorList>
            <person name="Gomez-Valero L."/>
        </authorList>
    </citation>
    <scope>NUCLEOTIDE SEQUENCE [LARGE SCALE GENOMIC DNA]</scope>
    <source>
        <strain evidence="2">ATCC700992</strain>
    </source>
</reference>